<protein>
    <submittedName>
        <fullName evidence="1">Uncharacterized protein</fullName>
    </submittedName>
</protein>
<gene>
    <name evidence="1" type="ORF">Back11_19340</name>
</gene>
<dbReference type="Proteomes" id="UP000275368">
    <property type="component" value="Chromosome"/>
</dbReference>
<organism evidence="1 2">
    <name type="scientific">Paenibacillus baekrokdamisoli</name>
    <dbReference type="NCBI Taxonomy" id="1712516"/>
    <lineage>
        <taxon>Bacteria</taxon>
        <taxon>Bacillati</taxon>
        <taxon>Bacillota</taxon>
        <taxon>Bacilli</taxon>
        <taxon>Bacillales</taxon>
        <taxon>Paenibacillaceae</taxon>
        <taxon>Paenibacillus</taxon>
    </lineage>
</organism>
<evidence type="ECO:0000313" key="1">
    <source>
        <dbReference type="EMBL" id="BBH20589.1"/>
    </source>
</evidence>
<proteinExistence type="predicted"/>
<evidence type="ECO:0000313" key="2">
    <source>
        <dbReference type="Proteomes" id="UP000275368"/>
    </source>
</evidence>
<reference evidence="1 2" key="1">
    <citation type="submission" date="2018-11" db="EMBL/GenBank/DDBJ databases">
        <title>Complete genome sequence of Paenibacillus baekrokdamisoli strain KCTC 33723.</title>
        <authorList>
            <person name="Kang S.W."/>
            <person name="Lee K.C."/>
            <person name="Kim K.K."/>
            <person name="Kim J.S."/>
            <person name="Kim D.S."/>
            <person name="Ko S.H."/>
            <person name="Yang S.H."/>
            <person name="Lee J.S."/>
        </authorList>
    </citation>
    <scope>NUCLEOTIDE SEQUENCE [LARGE SCALE GENOMIC DNA]</scope>
    <source>
        <strain evidence="1 2">KCTC 33723</strain>
    </source>
</reference>
<sequence>MGDFMDFLNGLEIGVMCALAILFGIYVAAKRKRNRKSSIDACATAKNEGQLHYVKGQISILVRGQPYVRKITFSKWNAAFNYFWLSCSYED</sequence>
<accession>A0A3G9JCB2</accession>
<dbReference type="RefSeq" id="WP_125655748.1">
    <property type="nucleotide sequence ID" value="NZ_AP019308.1"/>
</dbReference>
<name>A0A3G9JCB2_9BACL</name>
<keyword evidence="2" id="KW-1185">Reference proteome</keyword>
<dbReference type="AlphaFoldDB" id="A0A3G9JCB2"/>
<dbReference type="EMBL" id="AP019308">
    <property type="protein sequence ID" value="BBH20589.1"/>
    <property type="molecule type" value="Genomic_DNA"/>
</dbReference>
<dbReference type="KEGG" id="pbk:Back11_19340"/>